<feature type="compositionally biased region" description="Acidic residues" evidence="1">
    <location>
        <begin position="93"/>
        <end position="109"/>
    </location>
</feature>
<feature type="compositionally biased region" description="Basic residues" evidence="1">
    <location>
        <begin position="73"/>
        <end position="85"/>
    </location>
</feature>
<accession>A0A8S4RDF9</accession>
<evidence type="ECO:0000313" key="2">
    <source>
        <dbReference type="EMBL" id="CAH2233734.1"/>
    </source>
</evidence>
<name>A0A8S4RDF9_9NEOP</name>
<protein>
    <submittedName>
        <fullName evidence="2">Jg20356 protein</fullName>
    </submittedName>
</protein>
<dbReference type="AlphaFoldDB" id="A0A8S4RDF9"/>
<dbReference type="Proteomes" id="UP000838756">
    <property type="component" value="Unassembled WGS sequence"/>
</dbReference>
<keyword evidence="3" id="KW-1185">Reference proteome</keyword>
<sequence length="109" mass="11582">MTSFCARLGVAVIVVISHTPSEILQFQPNIGSVVCGSGLVAFVGVKGPPLETPELDRATSEKWQASTGSEKPKIRKVGAACKRHMSNSGCTMADEDDNDDDDDDNTQSN</sequence>
<reference evidence="2" key="1">
    <citation type="submission" date="2022-03" db="EMBL/GenBank/DDBJ databases">
        <authorList>
            <person name="Lindestad O."/>
        </authorList>
    </citation>
    <scope>NUCLEOTIDE SEQUENCE</scope>
</reference>
<proteinExistence type="predicted"/>
<organism evidence="2 3">
    <name type="scientific">Pararge aegeria aegeria</name>
    <dbReference type="NCBI Taxonomy" id="348720"/>
    <lineage>
        <taxon>Eukaryota</taxon>
        <taxon>Metazoa</taxon>
        <taxon>Ecdysozoa</taxon>
        <taxon>Arthropoda</taxon>
        <taxon>Hexapoda</taxon>
        <taxon>Insecta</taxon>
        <taxon>Pterygota</taxon>
        <taxon>Neoptera</taxon>
        <taxon>Endopterygota</taxon>
        <taxon>Lepidoptera</taxon>
        <taxon>Glossata</taxon>
        <taxon>Ditrysia</taxon>
        <taxon>Papilionoidea</taxon>
        <taxon>Nymphalidae</taxon>
        <taxon>Satyrinae</taxon>
        <taxon>Satyrini</taxon>
        <taxon>Parargina</taxon>
        <taxon>Pararge</taxon>
    </lineage>
</organism>
<dbReference type="EMBL" id="CAKXAJ010024996">
    <property type="protein sequence ID" value="CAH2233734.1"/>
    <property type="molecule type" value="Genomic_DNA"/>
</dbReference>
<evidence type="ECO:0000256" key="1">
    <source>
        <dbReference type="SAM" id="MobiDB-lite"/>
    </source>
</evidence>
<gene>
    <name evidence="2" type="primary">jg20356</name>
    <name evidence="2" type="ORF">PAEG_LOCUS11666</name>
</gene>
<feature type="region of interest" description="Disordered" evidence="1">
    <location>
        <begin position="53"/>
        <end position="109"/>
    </location>
</feature>
<comment type="caution">
    <text evidence="2">The sequence shown here is derived from an EMBL/GenBank/DDBJ whole genome shotgun (WGS) entry which is preliminary data.</text>
</comment>
<evidence type="ECO:0000313" key="3">
    <source>
        <dbReference type="Proteomes" id="UP000838756"/>
    </source>
</evidence>